<dbReference type="GO" id="GO:0051538">
    <property type="term" value="F:3 iron, 4 sulfur cluster binding"/>
    <property type="evidence" value="ECO:0007669"/>
    <property type="project" value="UniProtKB-KW"/>
</dbReference>
<evidence type="ECO:0000256" key="4">
    <source>
        <dbReference type="ARBA" id="ARBA00006605"/>
    </source>
</evidence>
<comment type="subcellular location">
    <subcellularLocation>
        <location evidence="3">Cell envelope</location>
    </subcellularLocation>
</comment>
<keyword evidence="10 13" id="KW-0408">Iron</keyword>
<gene>
    <name evidence="17" type="ORF">QRX60_41640</name>
</gene>
<feature type="binding site" evidence="13">
    <location>
        <position position="328"/>
    </location>
    <ligand>
        <name>[3Fe-4S] cluster</name>
        <dbReference type="ChEBI" id="CHEBI:21137"/>
    </ligand>
</feature>
<keyword evidence="11 13" id="KW-0411">Iron-sulfur</keyword>
<evidence type="ECO:0000256" key="1">
    <source>
        <dbReference type="ARBA" id="ARBA00001927"/>
    </source>
</evidence>
<dbReference type="RefSeq" id="WP_285996963.1">
    <property type="nucleotide sequence ID" value="NZ_CP127295.1"/>
</dbReference>
<dbReference type="GO" id="GO:0051539">
    <property type="term" value="F:4 iron, 4 sulfur cluster binding"/>
    <property type="evidence" value="ECO:0007669"/>
    <property type="project" value="UniProtKB-KW"/>
</dbReference>
<accession>A0A9Y2NDB2</accession>
<keyword evidence="7 13" id="KW-0479">Metal-binding</keyword>
<evidence type="ECO:0000256" key="9">
    <source>
        <dbReference type="ARBA" id="ARBA00023002"/>
    </source>
</evidence>
<dbReference type="InterPro" id="IPR001821">
    <property type="entry name" value="NiFe_hydrogenase_ssu"/>
</dbReference>
<feature type="region of interest" description="Disordered" evidence="14">
    <location>
        <begin position="1"/>
        <end position="42"/>
    </location>
</feature>
<dbReference type="AlphaFoldDB" id="A0A9Y2NDB2"/>
<keyword evidence="8" id="KW-0732">Signal</keyword>
<dbReference type="InterPro" id="IPR037148">
    <property type="entry name" value="NiFe-Hase_small_C_sf"/>
</dbReference>
<keyword evidence="9" id="KW-0560">Oxidoreductase</keyword>
<dbReference type="Pfam" id="PF01058">
    <property type="entry name" value="Oxidored_q6"/>
    <property type="match status" value="1"/>
</dbReference>
<dbReference type="Proteomes" id="UP001239397">
    <property type="component" value="Chromosome"/>
</dbReference>
<organism evidence="17 18">
    <name type="scientific">Amycolatopsis mongoliensis</name>
    <dbReference type="NCBI Taxonomy" id="715475"/>
    <lineage>
        <taxon>Bacteria</taxon>
        <taxon>Bacillati</taxon>
        <taxon>Actinomycetota</taxon>
        <taxon>Actinomycetes</taxon>
        <taxon>Pseudonocardiales</taxon>
        <taxon>Pseudonocardiaceae</taxon>
        <taxon>Amycolatopsis</taxon>
    </lineage>
</organism>
<proteinExistence type="inferred from homology"/>
<dbReference type="GO" id="GO:0009375">
    <property type="term" value="C:ferredoxin hydrogenase complex"/>
    <property type="evidence" value="ECO:0007669"/>
    <property type="project" value="InterPro"/>
</dbReference>
<evidence type="ECO:0000256" key="2">
    <source>
        <dbReference type="ARBA" id="ARBA00001966"/>
    </source>
</evidence>
<evidence type="ECO:0000256" key="8">
    <source>
        <dbReference type="ARBA" id="ARBA00022729"/>
    </source>
</evidence>
<reference evidence="17 18" key="1">
    <citation type="submission" date="2023-06" db="EMBL/GenBank/DDBJ databases">
        <authorList>
            <person name="Oyuntsetseg B."/>
            <person name="Kim S.B."/>
        </authorList>
    </citation>
    <scope>NUCLEOTIDE SEQUENCE [LARGE SCALE GENOMIC DNA]</scope>
    <source>
        <strain evidence="17 18">4-36</strain>
    </source>
</reference>
<evidence type="ECO:0000256" key="13">
    <source>
        <dbReference type="PIRSR" id="PIRSR000310-1"/>
    </source>
</evidence>
<keyword evidence="12 13" id="KW-0003">3Fe-4S</keyword>
<evidence type="ECO:0000259" key="16">
    <source>
        <dbReference type="Pfam" id="PF14720"/>
    </source>
</evidence>
<dbReference type="GO" id="GO:0046872">
    <property type="term" value="F:metal ion binding"/>
    <property type="evidence" value="ECO:0007669"/>
    <property type="project" value="UniProtKB-KW"/>
</dbReference>
<name>A0A9Y2NDB2_9PSEU</name>
<dbReference type="GO" id="GO:0030313">
    <property type="term" value="C:cell envelope"/>
    <property type="evidence" value="ECO:0007669"/>
    <property type="project" value="UniProtKB-SubCell"/>
</dbReference>
<dbReference type="GO" id="GO:0009055">
    <property type="term" value="F:electron transfer activity"/>
    <property type="evidence" value="ECO:0007669"/>
    <property type="project" value="TreeGrafter"/>
</dbReference>
<feature type="binding site" evidence="13">
    <location>
        <position position="194"/>
    </location>
    <ligand>
        <name>[4Fe-4S] cluster</name>
        <dbReference type="ChEBI" id="CHEBI:49883"/>
        <label>1</label>
    </ligand>
</feature>
<evidence type="ECO:0000256" key="10">
    <source>
        <dbReference type="ARBA" id="ARBA00023004"/>
    </source>
</evidence>
<dbReference type="PROSITE" id="PS51318">
    <property type="entry name" value="TAT"/>
    <property type="match status" value="1"/>
</dbReference>
<evidence type="ECO:0000256" key="3">
    <source>
        <dbReference type="ARBA" id="ARBA00004196"/>
    </source>
</evidence>
<dbReference type="PANTHER" id="PTHR30013">
    <property type="entry name" value="NIFE / NIFESE HYDROGENASE SMALL SUBUNIT FAMILY MEMBER"/>
    <property type="match status" value="1"/>
</dbReference>
<feature type="binding site" evidence="13">
    <location>
        <position position="300"/>
    </location>
    <ligand>
        <name>[4Fe-4S] cluster</name>
        <dbReference type="ChEBI" id="CHEBI:49883"/>
        <label>2</label>
    </ligand>
</feature>
<sequence>MKHHRARRQDTGAGGLAEVAMTPGRSESTQPGPGVPAAADHRPLPARLAEAGIGRRRFLTFCAAMATTLALPERFAPRVAEALSTVERPVVVWLEFQDCAGDTEAFLRSRNPSTADLLLGMISLNYHETLMAAAGTAAEKARDDAVARGGHLVVVEGSVPTGIPGACTIGGRSAEDLLRSAVRGAAGVINVGTCSAFGGIPAAGPNPTGAVRVEDVVSGVPVINLSGCPVNADNLTATIVHYLTFGEFPAADDLGRPLFAYGERIHDTCPRRGHFDAGQFAEEWGDEGHRKGWCLYKLGCKGPSTFHNCPSVRYNDGTSWPIAAGHGCVGCSEPGFWDAMTPFYERLPDVQAVGGDFTVDEIGLTVVGATAAGFALHGVGKVVQHKLLAIREARKTPEPEPADREDG</sequence>
<dbReference type="Gene3D" id="4.10.480.10">
    <property type="entry name" value="Cytochrome-c3 hydrogenase, C-terminal domain"/>
    <property type="match status" value="1"/>
</dbReference>
<keyword evidence="18" id="KW-1185">Reference proteome</keyword>
<dbReference type="PANTHER" id="PTHR30013:SF7">
    <property type="entry name" value="HYDROGENASE-2 SMALL CHAIN"/>
    <property type="match status" value="1"/>
</dbReference>
<dbReference type="EMBL" id="CP127295">
    <property type="protein sequence ID" value="WIY00497.1"/>
    <property type="molecule type" value="Genomic_DNA"/>
</dbReference>
<comment type="cofactor">
    <cofactor evidence="2">
        <name>[4Fe-4S] cluster</name>
        <dbReference type="ChEBI" id="CHEBI:49883"/>
    </cofactor>
</comment>
<dbReference type="InterPro" id="IPR006311">
    <property type="entry name" value="TAT_signal"/>
</dbReference>
<feature type="domain" description="Cytochrome-c3 hydrogenase C-terminal" evidence="16">
    <location>
        <begin position="261"/>
        <end position="344"/>
    </location>
</feature>
<evidence type="ECO:0000256" key="7">
    <source>
        <dbReference type="ARBA" id="ARBA00022723"/>
    </source>
</evidence>
<dbReference type="GO" id="GO:0044569">
    <property type="term" value="C:[Ni-Fe] hydrogenase complex"/>
    <property type="evidence" value="ECO:0007669"/>
    <property type="project" value="TreeGrafter"/>
</dbReference>
<dbReference type="PRINTS" id="PR00614">
    <property type="entry name" value="NIHGNASESMLL"/>
</dbReference>
<evidence type="ECO:0000256" key="5">
    <source>
        <dbReference type="ARBA" id="ARBA00011771"/>
    </source>
</evidence>
<feature type="domain" description="NADH:ubiquinone oxidoreductase-like 20kDa subunit" evidence="15">
    <location>
        <begin position="99"/>
        <end position="241"/>
    </location>
</feature>
<feature type="binding site" evidence="13">
    <location>
        <position position="331"/>
    </location>
    <ligand>
        <name>[3Fe-4S] cluster</name>
        <dbReference type="ChEBI" id="CHEBI:21137"/>
    </ligand>
</feature>
<evidence type="ECO:0000256" key="14">
    <source>
        <dbReference type="SAM" id="MobiDB-lite"/>
    </source>
</evidence>
<dbReference type="GO" id="GO:0009061">
    <property type="term" value="P:anaerobic respiration"/>
    <property type="evidence" value="ECO:0007669"/>
    <property type="project" value="TreeGrafter"/>
</dbReference>
<dbReference type="InterPro" id="IPR027394">
    <property type="entry name" value="Cytochrome-c3_hydrogenase_C"/>
</dbReference>
<feature type="binding site" evidence="13">
    <location>
        <position position="294"/>
    </location>
    <ligand>
        <name>[4Fe-4S] cluster</name>
        <dbReference type="ChEBI" id="CHEBI:49883"/>
        <label>2</label>
    </ligand>
</feature>
<dbReference type="InterPro" id="IPR037024">
    <property type="entry name" value="NiFe_Hase_small_N_sf"/>
</dbReference>
<dbReference type="KEGG" id="amog:QRX60_41640"/>
<keyword evidence="6 13" id="KW-0004">4Fe-4S</keyword>
<dbReference type="NCBIfam" id="TIGR00391">
    <property type="entry name" value="hydA"/>
    <property type="match status" value="1"/>
</dbReference>
<dbReference type="Gene3D" id="3.40.50.700">
    <property type="entry name" value="NADH:ubiquinone oxidoreductase-like, 20kDa subunit"/>
    <property type="match status" value="1"/>
</dbReference>
<protein>
    <submittedName>
        <fullName evidence="17">Hydrogenase small subunit</fullName>
    </submittedName>
</protein>
<evidence type="ECO:0000256" key="12">
    <source>
        <dbReference type="ARBA" id="ARBA00023291"/>
    </source>
</evidence>
<evidence type="ECO:0000256" key="6">
    <source>
        <dbReference type="ARBA" id="ARBA00022485"/>
    </source>
</evidence>
<evidence type="ECO:0000256" key="11">
    <source>
        <dbReference type="ARBA" id="ARBA00023014"/>
    </source>
</evidence>
<dbReference type="SUPFAM" id="SSF56770">
    <property type="entry name" value="HydA/Nqo6-like"/>
    <property type="match status" value="1"/>
</dbReference>
<comment type="subunit">
    <text evidence="5">Heterodimer of a large and a small subunit.</text>
</comment>
<dbReference type="GO" id="GO:0016020">
    <property type="term" value="C:membrane"/>
    <property type="evidence" value="ECO:0007669"/>
    <property type="project" value="TreeGrafter"/>
</dbReference>
<evidence type="ECO:0000313" key="18">
    <source>
        <dbReference type="Proteomes" id="UP001239397"/>
    </source>
</evidence>
<feature type="binding site" evidence="13">
    <location>
        <position position="99"/>
    </location>
    <ligand>
        <name>[4Fe-4S] cluster</name>
        <dbReference type="ChEBI" id="CHEBI:49883"/>
        <label>1</label>
    </ligand>
</feature>
<dbReference type="PIRSF" id="PIRSF000310">
    <property type="entry name" value="NiFe_hyd_ssu"/>
    <property type="match status" value="1"/>
</dbReference>
<dbReference type="InterPro" id="IPR006137">
    <property type="entry name" value="NADH_UbQ_OxRdtase-like_20kDa"/>
</dbReference>
<dbReference type="Pfam" id="PF14720">
    <property type="entry name" value="NiFe_hyd_SSU_C"/>
    <property type="match status" value="1"/>
</dbReference>
<feature type="binding site" evidence="13">
    <location>
        <position position="228"/>
    </location>
    <ligand>
        <name>[4Fe-4S] cluster</name>
        <dbReference type="ChEBI" id="CHEBI:49883"/>
        <label>1</label>
    </ligand>
</feature>
<feature type="binding site" evidence="13">
    <location>
        <position position="266"/>
    </location>
    <ligand>
        <name>[4Fe-4S] cluster</name>
        <dbReference type="ChEBI" id="CHEBI:49883"/>
        <label>2</label>
    </ligand>
</feature>
<evidence type="ECO:0000313" key="17">
    <source>
        <dbReference type="EMBL" id="WIY00497.1"/>
    </source>
</evidence>
<dbReference type="GO" id="GO:0008901">
    <property type="term" value="F:ferredoxin hydrogenase activity"/>
    <property type="evidence" value="ECO:0007669"/>
    <property type="project" value="InterPro"/>
</dbReference>
<feature type="binding site" evidence="13">
    <location>
        <position position="309"/>
    </location>
    <ligand>
        <name>[3Fe-4S] cluster</name>
        <dbReference type="ChEBI" id="CHEBI:21137"/>
    </ligand>
</feature>
<comment type="cofactor">
    <cofactor evidence="1">
        <name>[3Fe-4S] cluster</name>
        <dbReference type="ChEBI" id="CHEBI:21137"/>
    </cofactor>
</comment>
<comment type="similarity">
    <text evidence="4">Belongs to the [NiFe]/[NiFeSe] hydrogenase small subunit family.</text>
</comment>
<evidence type="ECO:0000259" key="15">
    <source>
        <dbReference type="Pfam" id="PF01058"/>
    </source>
</evidence>
<feature type="binding site" evidence="13">
    <location>
        <position position="269"/>
    </location>
    <ligand>
        <name>[4Fe-4S] cluster</name>
        <dbReference type="ChEBI" id="CHEBI:49883"/>
        <label>2</label>
    </ligand>
</feature>